<dbReference type="AlphaFoldDB" id="A0A072NLV7"/>
<dbReference type="PATRIC" id="fig|1348973.3.peg.2587"/>
<dbReference type="EMBL" id="JJRY01000010">
    <property type="protein sequence ID" value="KEF37918.1"/>
    <property type="molecule type" value="Genomic_DNA"/>
</dbReference>
<reference evidence="1 2" key="1">
    <citation type="submission" date="2014-04" db="EMBL/GenBank/DDBJ databases">
        <title>Draft genome sequence of Bacillus azotoformans MEV2011, a (co-) denitrifying strain unable to grow in the presence of oxygen.</title>
        <authorList>
            <person name="Nielsen M."/>
            <person name="Schreiber L."/>
            <person name="Finster K."/>
            <person name="Schramm A."/>
        </authorList>
    </citation>
    <scope>NUCLEOTIDE SEQUENCE [LARGE SCALE GENOMIC DNA]</scope>
    <source>
        <strain evidence="1 2">MEV2011</strain>
    </source>
</reference>
<dbReference type="OrthoDB" id="121064at2"/>
<sequence>MKKRILRGHHLLCVHGFKGMGYSSDFVEKMSEIVEEIRDQTIDFPIQVVVGLDETCSFCPNKKEDYCNSPKSNSFVINLDEKVVRHLGLKAGEEYKKSELVSLVAQKVKPEDLDHLCEDCSWLSYGVCKEGIANLKKGIILENY</sequence>
<dbReference type="InterPro" id="IPR009702">
    <property type="entry name" value="DUF1284"/>
</dbReference>
<evidence type="ECO:0000313" key="1">
    <source>
        <dbReference type="EMBL" id="KEF37918.1"/>
    </source>
</evidence>
<evidence type="ECO:0000313" key="2">
    <source>
        <dbReference type="Proteomes" id="UP000027936"/>
    </source>
</evidence>
<organism evidence="1 2">
    <name type="scientific">Schinkia azotoformans MEV2011</name>
    <dbReference type="NCBI Taxonomy" id="1348973"/>
    <lineage>
        <taxon>Bacteria</taxon>
        <taxon>Bacillati</taxon>
        <taxon>Bacillota</taxon>
        <taxon>Bacilli</taxon>
        <taxon>Bacillales</taxon>
        <taxon>Bacillaceae</taxon>
        <taxon>Calidifontibacillus/Schinkia group</taxon>
        <taxon>Schinkia</taxon>
    </lineage>
</organism>
<dbReference type="Proteomes" id="UP000027936">
    <property type="component" value="Unassembled WGS sequence"/>
</dbReference>
<evidence type="ECO:0008006" key="3">
    <source>
        <dbReference type="Google" id="ProtNLM"/>
    </source>
</evidence>
<dbReference type="Pfam" id="PF06935">
    <property type="entry name" value="DUF1284"/>
    <property type="match status" value="1"/>
</dbReference>
<name>A0A072NLV7_SCHAZ</name>
<dbReference type="RefSeq" id="WP_035196044.1">
    <property type="nucleotide sequence ID" value="NZ_JJRY01000010.1"/>
</dbReference>
<proteinExistence type="predicted"/>
<gene>
    <name evidence="1" type="ORF">M670_02674</name>
</gene>
<comment type="caution">
    <text evidence="1">The sequence shown here is derived from an EMBL/GenBank/DDBJ whole genome shotgun (WGS) entry which is preliminary data.</text>
</comment>
<accession>A0A072NLV7</accession>
<protein>
    <recommendedName>
        <fullName evidence="3">DUF1284 domain-containing protein</fullName>
    </recommendedName>
</protein>